<proteinExistence type="predicted"/>
<evidence type="ECO:0000256" key="1">
    <source>
        <dbReference type="SAM" id="MobiDB-lite"/>
    </source>
</evidence>
<protein>
    <submittedName>
        <fullName evidence="2">Uncharacterized protein</fullName>
    </submittedName>
</protein>
<gene>
    <name evidence="2" type="ORF">NSCI0253_LOCUS25874</name>
</gene>
<organism evidence="2">
    <name type="scientific">Noctiluca scintillans</name>
    <name type="common">Sea sparkle</name>
    <name type="synonym">Red tide dinoflagellate</name>
    <dbReference type="NCBI Taxonomy" id="2966"/>
    <lineage>
        <taxon>Eukaryota</taxon>
        <taxon>Sar</taxon>
        <taxon>Alveolata</taxon>
        <taxon>Dinophyceae</taxon>
        <taxon>Noctilucales</taxon>
        <taxon>Noctilucaceae</taxon>
        <taxon>Noctiluca</taxon>
    </lineage>
</organism>
<accession>A0A7S1AEK4</accession>
<feature type="region of interest" description="Disordered" evidence="1">
    <location>
        <begin position="1"/>
        <end position="28"/>
    </location>
</feature>
<sequence>MPRTKAPRRKEPRTKNPRTKERGTKEPSCPLEDAFCEMVKPWLQGFIHFLRVRREALAVAAGTHPLYPDAWLLGGRARMEWSELTFEEQRNWHAKSLSAQAGAAPLFEATLPQSTECEVLDDDVRSRSSAESVVPSTRRRLPNQRRRWPSSDEAGLEIDLETVEVRSRSPSLEIEVAVRVCPAQEYGQPRALGASSRARKFRTEDVQIVFSDSEPPSDLRVETADEWAKK</sequence>
<feature type="compositionally biased region" description="Basic residues" evidence="1">
    <location>
        <begin position="1"/>
        <end position="17"/>
    </location>
</feature>
<reference evidence="2" key="1">
    <citation type="submission" date="2021-01" db="EMBL/GenBank/DDBJ databases">
        <authorList>
            <person name="Corre E."/>
            <person name="Pelletier E."/>
            <person name="Niang G."/>
            <person name="Scheremetjew M."/>
            <person name="Finn R."/>
            <person name="Kale V."/>
            <person name="Holt S."/>
            <person name="Cochrane G."/>
            <person name="Meng A."/>
            <person name="Brown T."/>
            <person name="Cohen L."/>
        </authorList>
    </citation>
    <scope>NUCLEOTIDE SEQUENCE</scope>
</reference>
<evidence type="ECO:0000313" key="2">
    <source>
        <dbReference type="EMBL" id="CAD8851524.1"/>
    </source>
</evidence>
<name>A0A7S1AEK4_NOCSC</name>
<dbReference type="AlphaFoldDB" id="A0A7S1AEK4"/>
<dbReference type="EMBL" id="HBFQ01036687">
    <property type="protein sequence ID" value="CAD8851524.1"/>
    <property type="molecule type" value="Transcribed_RNA"/>
</dbReference>